<accession>A0A6A4I8U4</accession>
<evidence type="ECO:0000259" key="3">
    <source>
        <dbReference type="Pfam" id="PF04548"/>
    </source>
</evidence>
<name>A0A6A4I8U4_9AGAR</name>
<protein>
    <recommendedName>
        <fullName evidence="3">AIG1-type G domain-containing protein</fullName>
    </recommendedName>
</protein>
<evidence type="ECO:0000313" key="4">
    <source>
        <dbReference type="EMBL" id="KAE9408492.1"/>
    </source>
</evidence>
<dbReference type="Gene3D" id="3.40.50.300">
    <property type="entry name" value="P-loop containing nucleotide triphosphate hydrolases"/>
    <property type="match status" value="1"/>
</dbReference>
<keyword evidence="2" id="KW-0175">Coiled coil</keyword>
<organism evidence="4 5">
    <name type="scientific">Gymnopus androsaceus JB14</name>
    <dbReference type="NCBI Taxonomy" id="1447944"/>
    <lineage>
        <taxon>Eukaryota</taxon>
        <taxon>Fungi</taxon>
        <taxon>Dikarya</taxon>
        <taxon>Basidiomycota</taxon>
        <taxon>Agaricomycotina</taxon>
        <taxon>Agaricomycetes</taxon>
        <taxon>Agaricomycetidae</taxon>
        <taxon>Agaricales</taxon>
        <taxon>Marasmiineae</taxon>
        <taxon>Omphalotaceae</taxon>
        <taxon>Gymnopus</taxon>
    </lineage>
</organism>
<evidence type="ECO:0000256" key="1">
    <source>
        <dbReference type="ARBA" id="ARBA00022741"/>
    </source>
</evidence>
<feature type="coiled-coil region" evidence="2">
    <location>
        <begin position="217"/>
        <end position="248"/>
    </location>
</feature>
<dbReference type="GO" id="GO:0005525">
    <property type="term" value="F:GTP binding"/>
    <property type="evidence" value="ECO:0007669"/>
    <property type="project" value="InterPro"/>
</dbReference>
<keyword evidence="1" id="KW-0547">Nucleotide-binding</keyword>
<feature type="domain" description="AIG1-type G" evidence="3">
    <location>
        <begin position="9"/>
        <end position="164"/>
    </location>
</feature>
<evidence type="ECO:0000313" key="5">
    <source>
        <dbReference type="Proteomes" id="UP000799118"/>
    </source>
</evidence>
<dbReference type="AlphaFoldDB" id="A0A6A4I8U4"/>
<dbReference type="Pfam" id="PF04548">
    <property type="entry name" value="AIG1"/>
    <property type="match status" value="1"/>
</dbReference>
<dbReference type="Proteomes" id="UP000799118">
    <property type="component" value="Unassembled WGS sequence"/>
</dbReference>
<dbReference type="EMBL" id="ML769391">
    <property type="protein sequence ID" value="KAE9408492.1"/>
    <property type="molecule type" value="Genomic_DNA"/>
</dbReference>
<dbReference type="OrthoDB" id="8954335at2759"/>
<keyword evidence="5" id="KW-1185">Reference proteome</keyword>
<dbReference type="InterPro" id="IPR006703">
    <property type="entry name" value="G_AIG1"/>
</dbReference>
<proteinExistence type="predicted"/>
<evidence type="ECO:0000256" key="2">
    <source>
        <dbReference type="SAM" id="Coils"/>
    </source>
</evidence>
<dbReference type="InterPro" id="IPR027417">
    <property type="entry name" value="P-loop_NTPase"/>
</dbReference>
<dbReference type="SUPFAM" id="SSF52540">
    <property type="entry name" value="P-loop containing nucleoside triphosphate hydrolases"/>
    <property type="match status" value="1"/>
</dbReference>
<sequence>MAAHRPQVSIILMGGTGTGKTTFANLAGGSHFVVGEGLESCTQHVQCHRFAFGDKDVALIDVPGFDDTSKSDIDILTIIADFLVKEQQEHRSLSGILYFHRISDVRMGGAARRNFTMFQKLCGDDAFKNVAIVTTRWDQEEAAIAEARFAELESKPQLFKSILDSGGKIFKHDRTPQSVNEILTHLISKDATSLLIQREIVDEHKELAETAAGQELYRDIVKQMEKHQKELADLIDEMEQTREDSELKDLEVECLELRDRMTHWYAESEKLANAGRRDPPLTSEIRPRLALDSSGYSSPQAQALINRAEEPAPGNGQRDRQNEQFLKELQDIRAHLRNIEGMLVDYPFQLVTLMNRVFEGLLGMTRPTQRDL</sequence>
<reference evidence="4" key="1">
    <citation type="journal article" date="2019" name="Environ. Microbiol.">
        <title>Fungal ecological strategies reflected in gene transcription - a case study of two litter decomposers.</title>
        <authorList>
            <person name="Barbi F."/>
            <person name="Kohler A."/>
            <person name="Barry K."/>
            <person name="Baskaran P."/>
            <person name="Daum C."/>
            <person name="Fauchery L."/>
            <person name="Ihrmark K."/>
            <person name="Kuo A."/>
            <person name="LaButti K."/>
            <person name="Lipzen A."/>
            <person name="Morin E."/>
            <person name="Grigoriev I.V."/>
            <person name="Henrissat B."/>
            <person name="Lindahl B."/>
            <person name="Martin F."/>
        </authorList>
    </citation>
    <scope>NUCLEOTIDE SEQUENCE</scope>
    <source>
        <strain evidence="4">JB14</strain>
    </source>
</reference>
<gene>
    <name evidence="4" type="ORF">BT96DRAFT_1013525</name>
</gene>